<dbReference type="EMBL" id="NEDP02001809">
    <property type="protein sequence ID" value="OWF52417.1"/>
    <property type="molecule type" value="Genomic_DNA"/>
</dbReference>
<comment type="subcellular location">
    <subcellularLocation>
        <location evidence="1">Cytoplasm</location>
    </subcellularLocation>
</comment>
<gene>
    <name evidence="11" type="ORF">KP79_PYT22154</name>
</gene>
<dbReference type="PANTHER" id="PTHR21064">
    <property type="entry name" value="AMINOGLYCOSIDE PHOSPHOTRANSFERASE DOMAIN-CONTAINING PROTEIN-RELATED"/>
    <property type="match status" value="1"/>
</dbReference>
<dbReference type="GO" id="GO:0005737">
    <property type="term" value="C:cytoplasm"/>
    <property type="evidence" value="ECO:0007669"/>
    <property type="project" value="UniProtKB-SubCell"/>
</dbReference>
<evidence type="ECO:0000259" key="10">
    <source>
        <dbReference type="Pfam" id="PF01636"/>
    </source>
</evidence>
<evidence type="ECO:0000256" key="5">
    <source>
        <dbReference type="ARBA" id="ARBA00022777"/>
    </source>
</evidence>
<comment type="similarity">
    <text evidence="2">Belongs to the aminoglycoside phosphotransferase family.</text>
</comment>
<evidence type="ECO:0000256" key="7">
    <source>
        <dbReference type="ARBA" id="ARBA00037368"/>
    </source>
</evidence>
<organism evidence="11 12">
    <name type="scientific">Mizuhopecten yessoensis</name>
    <name type="common">Japanese scallop</name>
    <name type="synonym">Patinopecten yessoensis</name>
    <dbReference type="NCBI Taxonomy" id="6573"/>
    <lineage>
        <taxon>Eukaryota</taxon>
        <taxon>Metazoa</taxon>
        <taxon>Spiralia</taxon>
        <taxon>Lophotrochozoa</taxon>
        <taxon>Mollusca</taxon>
        <taxon>Bivalvia</taxon>
        <taxon>Autobranchia</taxon>
        <taxon>Pteriomorphia</taxon>
        <taxon>Pectinida</taxon>
        <taxon>Pectinoidea</taxon>
        <taxon>Pectinidae</taxon>
        <taxon>Mizuhopecten</taxon>
    </lineage>
</organism>
<dbReference type="SUPFAM" id="SSF56112">
    <property type="entry name" value="Protein kinase-like (PK-like)"/>
    <property type="match status" value="1"/>
</dbReference>
<comment type="catalytic activity">
    <reaction evidence="6">
        <text>(5R)-5-hydroxy-L-lysine + GTP = (5R)-5-phosphooxy-L-lysine + GDP + H(+)</text>
        <dbReference type="Rhea" id="RHEA:19049"/>
        <dbReference type="ChEBI" id="CHEBI:15378"/>
        <dbReference type="ChEBI" id="CHEBI:37565"/>
        <dbReference type="ChEBI" id="CHEBI:57882"/>
        <dbReference type="ChEBI" id="CHEBI:58189"/>
        <dbReference type="ChEBI" id="CHEBI:58357"/>
        <dbReference type="EC" id="2.7.1.81"/>
    </reaction>
</comment>
<reference evidence="11 12" key="1">
    <citation type="journal article" date="2017" name="Nat. Ecol. Evol.">
        <title>Scallop genome provides insights into evolution of bilaterian karyotype and development.</title>
        <authorList>
            <person name="Wang S."/>
            <person name="Zhang J."/>
            <person name="Jiao W."/>
            <person name="Li J."/>
            <person name="Xun X."/>
            <person name="Sun Y."/>
            <person name="Guo X."/>
            <person name="Huan P."/>
            <person name="Dong B."/>
            <person name="Zhang L."/>
            <person name="Hu X."/>
            <person name="Sun X."/>
            <person name="Wang J."/>
            <person name="Zhao C."/>
            <person name="Wang Y."/>
            <person name="Wang D."/>
            <person name="Huang X."/>
            <person name="Wang R."/>
            <person name="Lv J."/>
            <person name="Li Y."/>
            <person name="Zhang Z."/>
            <person name="Liu B."/>
            <person name="Lu W."/>
            <person name="Hui Y."/>
            <person name="Liang J."/>
            <person name="Zhou Z."/>
            <person name="Hou R."/>
            <person name="Li X."/>
            <person name="Liu Y."/>
            <person name="Li H."/>
            <person name="Ning X."/>
            <person name="Lin Y."/>
            <person name="Zhao L."/>
            <person name="Xing Q."/>
            <person name="Dou J."/>
            <person name="Li Y."/>
            <person name="Mao J."/>
            <person name="Guo H."/>
            <person name="Dou H."/>
            <person name="Li T."/>
            <person name="Mu C."/>
            <person name="Jiang W."/>
            <person name="Fu Q."/>
            <person name="Fu X."/>
            <person name="Miao Y."/>
            <person name="Liu J."/>
            <person name="Yu Q."/>
            <person name="Li R."/>
            <person name="Liao H."/>
            <person name="Li X."/>
            <person name="Kong Y."/>
            <person name="Jiang Z."/>
            <person name="Chourrout D."/>
            <person name="Li R."/>
            <person name="Bao Z."/>
        </authorList>
    </citation>
    <scope>NUCLEOTIDE SEQUENCE [LARGE SCALE GENOMIC DNA]</scope>
    <source>
        <strain evidence="11 12">PY_sf001</strain>
    </source>
</reference>
<name>A0A210QUL8_MIZYE</name>
<evidence type="ECO:0000256" key="3">
    <source>
        <dbReference type="ARBA" id="ARBA00022490"/>
    </source>
</evidence>
<comment type="caution">
    <text evidence="11">The sequence shown here is derived from an EMBL/GenBank/DDBJ whole genome shotgun (WGS) entry which is preliminary data.</text>
</comment>
<keyword evidence="4" id="KW-0808">Transferase</keyword>
<keyword evidence="12" id="KW-1185">Reference proteome</keyword>
<dbReference type="EC" id="2.7.1.81" evidence="8"/>
<protein>
    <recommendedName>
        <fullName evidence="9">Hydroxylysine kinase</fullName>
        <ecNumber evidence="8">2.7.1.81</ecNumber>
    </recommendedName>
</protein>
<dbReference type="Proteomes" id="UP000242188">
    <property type="component" value="Unassembled WGS sequence"/>
</dbReference>
<evidence type="ECO:0000256" key="4">
    <source>
        <dbReference type="ARBA" id="ARBA00022679"/>
    </source>
</evidence>
<accession>A0A210QUL8</accession>
<evidence type="ECO:0000256" key="8">
    <source>
        <dbReference type="ARBA" id="ARBA00038873"/>
    </source>
</evidence>
<keyword evidence="3" id="KW-0963">Cytoplasm</keyword>
<dbReference type="STRING" id="6573.A0A210QUL8"/>
<evidence type="ECO:0000313" key="11">
    <source>
        <dbReference type="EMBL" id="OWF52417.1"/>
    </source>
</evidence>
<dbReference type="InterPro" id="IPR011009">
    <property type="entry name" value="Kinase-like_dom_sf"/>
</dbReference>
<proteinExistence type="inferred from homology"/>
<keyword evidence="5 11" id="KW-0418">Kinase</keyword>
<evidence type="ECO:0000256" key="2">
    <source>
        <dbReference type="ARBA" id="ARBA00006219"/>
    </source>
</evidence>
<dbReference type="PANTHER" id="PTHR21064:SF1">
    <property type="entry name" value="HYDROXYLYSINE KINASE"/>
    <property type="match status" value="1"/>
</dbReference>
<dbReference type="InterPro" id="IPR002575">
    <property type="entry name" value="Aminoglycoside_PTrfase"/>
</dbReference>
<dbReference type="Gene3D" id="3.90.1200.10">
    <property type="match status" value="1"/>
</dbReference>
<evidence type="ECO:0000256" key="6">
    <source>
        <dbReference type="ARBA" id="ARBA00036820"/>
    </source>
</evidence>
<dbReference type="Pfam" id="PF01636">
    <property type="entry name" value="APH"/>
    <property type="match status" value="1"/>
</dbReference>
<comment type="function">
    <text evidence="7">Catalyzes the GTP-dependent phosphorylation of 5-hydroxy-L-lysine.</text>
</comment>
<dbReference type="GO" id="GO:0047992">
    <property type="term" value="F:hydroxylysine kinase activity"/>
    <property type="evidence" value="ECO:0007669"/>
    <property type="project" value="UniProtKB-EC"/>
</dbReference>
<dbReference type="InterPro" id="IPR050249">
    <property type="entry name" value="Pseudomonas-type_ThrB"/>
</dbReference>
<dbReference type="AlphaFoldDB" id="A0A210QUL8"/>
<dbReference type="OrthoDB" id="9973935at2759"/>
<evidence type="ECO:0000256" key="1">
    <source>
        <dbReference type="ARBA" id="ARBA00004496"/>
    </source>
</evidence>
<feature type="domain" description="Aminoglycoside phosphotransferase" evidence="10">
    <location>
        <begin position="59"/>
        <end position="281"/>
    </location>
</feature>
<evidence type="ECO:0000313" key="12">
    <source>
        <dbReference type="Proteomes" id="UP000242188"/>
    </source>
</evidence>
<sequence>MGTAVLRHAFVGSVTELLRAKYGLIVTSQRQLDGYVDVNVWVDVSDVITNPHINERHHDGYVVKLINENDSQRPPLLDARQRLMLYVNKAGIPAPLPVRTITGCYTSSVELVTKGDVIKRQIVVMSFFRGIVLSDLSMTPDVLQELGRITGKLNICMQGDNSLANLQTFPDITSLEYDSVWKVCECGQLLSLVEHAPGEKLRTMSISIITEFNSKVVPNLQTYQTGLIHHDVGPQNIVMRQDMDQRWKMAAILDFGDVCSSCYVFEVAILLSNIFMNEFSRSMTTSEMALTRDTVFDSYTAVKPLSTNEKEVVDICVEARILQCCLLGEKTRETDPGNDYIGDYICWELLESLCNTCRD</sequence>
<evidence type="ECO:0000256" key="9">
    <source>
        <dbReference type="ARBA" id="ARBA00040505"/>
    </source>
</evidence>